<proteinExistence type="predicted"/>
<reference evidence="1" key="1">
    <citation type="journal article" date="2014" name="Front. Microbiol.">
        <title>High frequency of phylogenetically diverse reductive dehalogenase-homologous genes in deep subseafloor sedimentary metagenomes.</title>
        <authorList>
            <person name="Kawai M."/>
            <person name="Futagami T."/>
            <person name="Toyoda A."/>
            <person name="Takaki Y."/>
            <person name="Nishi S."/>
            <person name="Hori S."/>
            <person name="Arai W."/>
            <person name="Tsubouchi T."/>
            <person name="Morono Y."/>
            <person name="Uchiyama I."/>
            <person name="Ito T."/>
            <person name="Fujiyama A."/>
            <person name="Inagaki F."/>
            <person name="Takami H."/>
        </authorList>
    </citation>
    <scope>NUCLEOTIDE SEQUENCE</scope>
    <source>
        <strain evidence="1">Expedition CK06-06</strain>
    </source>
</reference>
<dbReference type="EMBL" id="BART01034078">
    <property type="protein sequence ID" value="GAH14264.1"/>
    <property type="molecule type" value="Genomic_DNA"/>
</dbReference>
<dbReference type="SUPFAM" id="SSF49785">
    <property type="entry name" value="Galactose-binding domain-like"/>
    <property type="match status" value="1"/>
</dbReference>
<comment type="caution">
    <text evidence="1">The sequence shown here is derived from an EMBL/GenBank/DDBJ whole genome shotgun (WGS) entry which is preliminary data.</text>
</comment>
<organism evidence="1">
    <name type="scientific">marine sediment metagenome</name>
    <dbReference type="NCBI Taxonomy" id="412755"/>
    <lineage>
        <taxon>unclassified sequences</taxon>
        <taxon>metagenomes</taxon>
        <taxon>ecological metagenomes</taxon>
    </lineage>
</organism>
<dbReference type="Gene3D" id="2.60.120.260">
    <property type="entry name" value="Galactose-binding domain-like"/>
    <property type="match status" value="1"/>
</dbReference>
<name>X1EAT8_9ZZZZ</name>
<dbReference type="PANTHER" id="PTHR36848:SF2">
    <property type="entry name" value="SECRETED PROTEIN"/>
    <property type="match status" value="1"/>
</dbReference>
<dbReference type="InterPro" id="IPR008979">
    <property type="entry name" value="Galactose-bd-like_sf"/>
</dbReference>
<accession>X1EAT8</accession>
<evidence type="ECO:0000313" key="1">
    <source>
        <dbReference type="EMBL" id="GAH14264.1"/>
    </source>
</evidence>
<dbReference type="NCBIfam" id="NF045579">
    <property type="entry name" value="rhamnoside_JR"/>
    <property type="match status" value="1"/>
</dbReference>
<evidence type="ECO:0008006" key="2">
    <source>
        <dbReference type="Google" id="ProtNLM"/>
    </source>
</evidence>
<dbReference type="AlphaFoldDB" id="X1EAT8"/>
<sequence length="148" mass="16713">MDFWTNLEGEDFISFSGIAKYSVRFKKPENNQSAWLLDLGNVAASATVFLNGKKLATLISPPYQTVISSDILSNNNLMEIHVANLMANRIIYMERNRMEYRNFYNVNFPARTAENRGADGLFTALNWEPFPSGLEGPVTLTPIRLIGF</sequence>
<dbReference type="InterPro" id="IPR053161">
    <property type="entry name" value="Ulvan_degrading_GH"/>
</dbReference>
<dbReference type="PANTHER" id="PTHR36848">
    <property type="entry name" value="DNA-BINDING PROTEIN (PUTATIVE SECRETED PROTEIN)-RELATED"/>
    <property type="match status" value="1"/>
</dbReference>
<protein>
    <recommendedName>
        <fullName evidence="2">Glycosyl hydrolases family 2 sugar binding domain-containing protein</fullName>
    </recommendedName>
</protein>
<gene>
    <name evidence="1" type="ORF">S01H4_58358</name>
</gene>